<dbReference type="PANTHER" id="PTHR37016:SF2">
    <property type="entry name" value="NEUTRAL PROTEASE 2 HOMOLOG SNOG_02177"/>
    <property type="match status" value="1"/>
</dbReference>
<comment type="catalytic activity">
    <reaction evidence="1 13">
        <text>Preferential cleavage of bonds with hydrophobic residues in P1'. Also 3-Asn-|-Gln-4 and 8-Gly-|-Ser-9 bonds in insulin B chain.</text>
        <dbReference type="EC" id="3.4.24.39"/>
    </reaction>
</comment>
<evidence type="ECO:0000256" key="7">
    <source>
        <dbReference type="ARBA" id="ARBA00022801"/>
    </source>
</evidence>
<dbReference type="Gene3D" id="3.40.390.10">
    <property type="entry name" value="Collagenase (Catalytic Domain)"/>
    <property type="match status" value="1"/>
</dbReference>
<accession>A0A0P7BGG5</accession>
<keyword evidence="9 13" id="KW-0482">Metalloprotease</keyword>
<dbReference type="GO" id="GO:0005576">
    <property type="term" value="C:extracellular region"/>
    <property type="evidence" value="ECO:0007669"/>
    <property type="project" value="UniProtKB-SubCell"/>
</dbReference>
<dbReference type="InterPro" id="IPR001384">
    <property type="entry name" value="Peptidase_M35"/>
</dbReference>
<evidence type="ECO:0000256" key="11">
    <source>
        <dbReference type="PIRSR" id="PIRSR601384-1"/>
    </source>
</evidence>
<gene>
    <name evidence="15" type="ORF">AK830_g6949</name>
</gene>
<dbReference type="Proteomes" id="UP000050424">
    <property type="component" value="Unassembled WGS sequence"/>
</dbReference>
<feature type="chain" id="PRO_5012136135" description="Neutral protease 2" evidence="14">
    <location>
        <begin position="16"/>
        <end position="349"/>
    </location>
</feature>
<dbReference type="AlphaFoldDB" id="A0A0P7BGG5"/>
<dbReference type="OrthoDB" id="412874at2759"/>
<comment type="similarity">
    <text evidence="2 13">Belongs to the peptidase M35 family.</text>
</comment>
<dbReference type="GO" id="GO:0046872">
    <property type="term" value="F:metal ion binding"/>
    <property type="evidence" value="ECO:0007669"/>
    <property type="project" value="UniProtKB-KW"/>
</dbReference>
<protein>
    <recommendedName>
        <fullName evidence="13">Neutral protease 2</fullName>
        <ecNumber evidence="13">3.4.24.39</ecNumber>
    </recommendedName>
    <alternativeName>
        <fullName evidence="13">Deuterolysin</fullName>
    </alternativeName>
</protein>
<dbReference type="InterPro" id="IPR024079">
    <property type="entry name" value="MetalloPept_cat_dom_sf"/>
</dbReference>
<dbReference type="PANTHER" id="PTHR37016">
    <property type="match status" value="1"/>
</dbReference>
<keyword evidence="16" id="KW-1185">Reference proteome</keyword>
<feature type="binding site" evidence="12">
    <location>
        <position position="314"/>
    </location>
    <ligand>
        <name>Zn(2+)</name>
        <dbReference type="ChEBI" id="CHEBI:29105"/>
        <note>catalytic</note>
    </ligand>
</feature>
<keyword evidence="4 13" id="KW-0165">Cleavage on pair of basic residues</keyword>
<dbReference type="CDD" id="cd11008">
    <property type="entry name" value="M35_deuterolysin_like"/>
    <property type="match status" value="1"/>
</dbReference>
<evidence type="ECO:0000313" key="15">
    <source>
        <dbReference type="EMBL" id="KPM39605.1"/>
    </source>
</evidence>
<proteinExistence type="inferred from homology"/>
<comment type="subcellular location">
    <subcellularLocation>
        <location evidence="13">Secreted</location>
    </subcellularLocation>
</comment>
<comment type="function">
    <text evidence="13">Secreted metalloproteinase that allows assimilation of proteinaceous substrates. Shows high activities on basic nuclear substrates such as histone and protamine.</text>
</comment>
<evidence type="ECO:0000256" key="2">
    <source>
        <dbReference type="ARBA" id="ARBA00010279"/>
    </source>
</evidence>
<dbReference type="EC" id="3.4.24.39" evidence="13"/>
<feature type="active site" evidence="11">
    <location>
        <position position="302"/>
    </location>
</feature>
<evidence type="ECO:0000313" key="16">
    <source>
        <dbReference type="Proteomes" id="UP000050424"/>
    </source>
</evidence>
<comment type="cofactor">
    <cofactor evidence="12 13">
        <name>Zn(2+)</name>
        <dbReference type="ChEBI" id="CHEBI:29105"/>
    </cofactor>
    <text evidence="12 13">Binds 1 zinc ion per subunit.</text>
</comment>
<dbReference type="STRING" id="78410.A0A0P7BGG5"/>
<reference evidence="15 16" key="1">
    <citation type="submission" date="2015-09" db="EMBL/GenBank/DDBJ databases">
        <title>Draft genome of a European isolate of the apple canker pathogen Neonectria ditissima.</title>
        <authorList>
            <person name="Gomez-Cortecero A."/>
            <person name="Harrison R.J."/>
            <person name="Armitage A.D."/>
        </authorList>
    </citation>
    <scope>NUCLEOTIDE SEQUENCE [LARGE SCALE GENOMIC DNA]</scope>
    <source>
        <strain evidence="15 16">R09/05</strain>
    </source>
</reference>
<dbReference type="PRINTS" id="PR00768">
    <property type="entry name" value="DEUTEROLYSIN"/>
</dbReference>
<feature type="binding site" evidence="12">
    <location>
        <position position="305"/>
    </location>
    <ligand>
        <name>Zn(2+)</name>
        <dbReference type="ChEBI" id="CHEBI:29105"/>
        <note>catalytic</note>
    </ligand>
</feature>
<evidence type="ECO:0000256" key="5">
    <source>
        <dbReference type="ARBA" id="ARBA00022723"/>
    </source>
</evidence>
<evidence type="ECO:0000256" key="12">
    <source>
        <dbReference type="PIRSR" id="PIRSR601384-2"/>
    </source>
</evidence>
<keyword evidence="10" id="KW-0865">Zymogen</keyword>
<evidence type="ECO:0000256" key="8">
    <source>
        <dbReference type="ARBA" id="ARBA00022833"/>
    </source>
</evidence>
<feature type="signal peptide" evidence="14">
    <location>
        <begin position="1"/>
        <end position="15"/>
    </location>
</feature>
<dbReference type="SUPFAM" id="SSF55486">
    <property type="entry name" value="Metalloproteases ('zincins'), catalytic domain"/>
    <property type="match status" value="1"/>
</dbReference>
<organism evidence="15 16">
    <name type="scientific">Neonectria ditissima</name>
    <dbReference type="NCBI Taxonomy" id="78410"/>
    <lineage>
        <taxon>Eukaryota</taxon>
        <taxon>Fungi</taxon>
        <taxon>Dikarya</taxon>
        <taxon>Ascomycota</taxon>
        <taxon>Pezizomycotina</taxon>
        <taxon>Sordariomycetes</taxon>
        <taxon>Hypocreomycetidae</taxon>
        <taxon>Hypocreales</taxon>
        <taxon>Nectriaceae</taxon>
        <taxon>Neonectria</taxon>
    </lineage>
</organism>
<keyword evidence="8 12" id="KW-0862">Zinc</keyword>
<dbReference type="InterPro" id="IPR050414">
    <property type="entry name" value="Fungal_M35_metalloproteases"/>
</dbReference>
<feature type="binding site" evidence="12">
    <location>
        <position position="301"/>
    </location>
    <ligand>
        <name>Zn(2+)</name>
        <dbReference type="ChEBI" id="CHEBI:29105"/>
        <note>catalytic</note>
    </ligand>
</feature>
<keyword evidence="7 13" id="KW-0378">Hydrolase</keyword>
<comment type="caution">
    <text evidence="15">The sequence shown here is derived from an EMBL/GenBank/DDBJ whole genome shotgun (WGS) entry which is preliminary data.</text>
</comment>
<dbReference type="GO" id="GO:0006508">
    <property type="term" value="P:proteolysis"/>
    <property type="evidence" value="ECO:0007669"/>
    <property type="project" value="UniProtKB-KW"/>
</dbReference>
<evidence type="ECO:0000256" key="13">
    <source>
        <dbReference type="RuleBase" id="RU361126"/>
    </source>
</evidence>
<evidence type="ECO:0000256" key="14">
    <source>
        <dbReference type="SAM" id="SignalP"/>
    </source>
</evidence>
<keyword evidence="5 12" id="KW-0479">Metal-binding</keyword>
<evidence type="ECO:0000256" key="1">
    <source>
        <dbReference type="ARBA" id="ARBA00001187"/>
    </source>
</evidence>
<evidence type="ECO:0000256" key="6">
    <source>
        <dbReference type="ARBA" id="ARBA00022729"/>
    </source>
</evidence>
<sequence>MKLLAGLALASLVVAAPAVYRRAPTGLGVELQMQGNSKVKAIITNNGKNNLKVLKSGTFLDTSAVEKAQVFSTNGTVPFDGVRVAIHTDSLTETAFQRIPSGESIEVDFDIAELHDLSAGGKFGILSSGALSFAEENSTTLIGSVPFHSNRLEADVDGVQAFAVKSAFRKKRSIVQGDCTDSKLTATYAALGRCAGLAQAAQQAAQSGPDDKMIEYFKSATAETRNTVADVYSKIAAECGSTTSGIAKYYCTDVYGACSDGVLAYTVPGLSYMAYCDLFFTALQTETSTCHGQEQGTTVLHESTHLNQIKGSSDYGGYGYDFLRSLSAEENINHADTYALFSNAINVGC</sequence>
<dbReference type="Pfam" id="PF02102">
    <property type="entry name" value="Peptidase_M35"/>
    <property type="match status" value="1"/>
</dbReference>
<evidence type="ECO:0000256" key="4">
    <source>
        <dbReference type="ARBA" id="ARBA00022685"/>
    </source>
</evidence>
<keyword evidence="6 14" id="KW-0732">Signal</keyword>
<keyword evidence="13" id="KW-0964">Secreted</keyword>
<evidence type="ECO:0000256" key="9">
    <source>
        <dbReference type="ARBA" id="ARBA00023049"/>
    </source>
</evidence>
<evidence type="ECO:0000256" key="10">
    <source>
        <dbReference type="ARBA" id="ARBA00023145"/>
    </source>
</evidence>
<name>A0A0P7BGG5_9HYPO</name>
<dbReference type="GO" id="GO:0004222">
    <property type="term" value="F:metalloendopeptidase activity"/>
    <property type="evidence" value="ECO:0007669"/>
    <property type="project" value="InterPro"/>
</dbReference>
<evidence type="ECO:0000256" key="3">
    <source>
        <dbReference type="ARBA" id="ARBA00022670"/>
    </source>
</evidence>
<dbReference type="Gene3D" id="2.60.40.2970">
    <property type="match status" value="1"/>
</dbReference>
<keyword evidence="3 13" id="KW-0645">Protease</keyword>
<dbReference type="EMBL" id="LKCW01000102">
    <property type="protein sequence ID" value="KPM39605.1"/>
    <property type="molecule type" value="Genomic_DNA"/>
</dbReference>